<organism evidence="1 2">
    <name type="scientific">Trichonephila clavata</name>
    <name type="common">Joro spider</name>
    <name type="synonym">Nephila clavata</name>
    <dbReference type="NCBI Taxonomy" id="2740835"/>
    <lineage>
        <taxon>Eukaryota</taxon>
        <taxon>Metazoa</taxon>
        <taxon>Ecdysozoa</taxon>
        <taxon>Arthropoda</taxon>
        <taxon>Chelicerata</taxon>
        <taxon>Arachnida</taxon>
        <taxon>Araneae</taxon>
        <taxon>Araneomorphae</taxon>
        <taxon>Entelegynae</taxon>
        <taxon>Araneoidea</taxon>
        <taxon>Nephilidae</taxon>
        <taxon>Trichonephila</taxon>
    </lineage>
</organism>
<gene>
    <name evidence="1" type="ORF">TNCT_291031</name>
</gene>
<proteinExistence type="predicted"/>
<protein>
    <submittedName>
        <fullName evidence="1">Uncharacterized protein</fullName>
    </submittedName>
</protein>
<reference evidence="1" key="1">
    <citation type="submission" date="2020-07" db="EMBL/GenBank/DDBJ databases">
        <title>Multicomponent nature underlies the extraordinary mechanical properties of spider dragline silk.</title>
        <authorList>
            <person name="Kono N."/>
            <person name="Nakamura H."/>
            <person name="Mori M."/>
            <person name="Yoshida Y."/>
            <person name="Ohtoshi R."/>
            <person name="Malay A.D."/>
            <person name="Moran D.A.P."/>
            <person name="Tomita M."/>
            <person name="Numata K."/>
            <person name="Arakawa K."/>
        </authorList>
    </citation>
    <scope>NUCLEOTIDE SEQUENCE</scope>
</reference>
<sequence>MGKVPDDRQFLERHYYSGTKRIVDCIINKTFYLFAFHKMVSTQLTQKSQTISNADATAVAERRTNKTTSKIKNDGNLVAFSFKTISSRNGCKVYSKI</sequence>
<dbReference type="EMBL" id="BMAO01038441">
    <property type="protein sequence ID" value="GFR25037.1"/>
    <property type="molecule type" value="Genomic_DNA"/>
</dbReference>
<accession>A0A8X6HJJ4</accession>
<evidence type="ECO:0000313" key="2">
    <source>
        <dbReference type="Proteomes" id="UP000887116"/>
    </source>
</evidence>
<dbReference type="Proteomes" id="UP000887116">
    <property type="component" value="Unassembled WGS sequence"/>
</dbReference>
<keyword evidence="2" id="KW-1185">Reference proteome</keyword>
<comment type="caution">
    <text evidence="1">The sequence shown here is derived from an EMBL/GenBank/DDBJ whole genome shotgun (WGS) entry which is preliminary data.</text>
</comment>
<name>A0A8X6HJJ4_TRICU</name>
<evidence type="ECO:0000313" key="1">
    <source>
        <dbReference type="EMBL" id="GFR25037.1"/>
    </source>
</evidence>
<dbReference type="AlphaFoldDB" id="A0A8X6HJJ4"/>